<proteinExistence type="predicted"/>
<protein>
    <submittedName>
        <fullName evidence="10">Regulatory protein</fullName>
    </submittedName>
</protein>
<dbReference type="PANTHER" id="PTHR40626">
    <property type="entry name" value="MIP31509P"/>
    <property type="match status" value="1"/>
</dbReference>
<dbReference type="PANTHER" id="PTHR40626:SF22">
    <property type="entry name" value="C2H2-TYPE DOMAIN-CONTAINING PROTEIN"/>
    <property type="match status" value="1"/>
</dbReference>
<dbReference type="Gene3D" id="3.30.160.60">
    <property type="entry name" value="Classic Zinc Finger"/>
    <property type="match status" value="2"/>
</dbReference>
<dbReference type="InterPro" id="IPR036236">
    <property type="entry name" value="Znf_C2H2_sf"/>
</dbReference>
<dbReference type="OrthoDB" id="654211at2759"/>
<sequence>MDADDAAAASGQRPRKKRATATRKSLTCEHCNRPFARLEHLQRHLRTHTKEKPFTCEICSKSFARR</sequence>
<keyword evidence="2" id="KW-0479">Metal-binding</keyword>
<reference evidence="11" key="1">
    <citation type="journal article" date="2012" name="MBio">
        <title>Comparative genome analysis of Trichophyton rubrum and related dermatophytes reveals candidate genes involved in infection.</title>
        <authorList>
            <person name="Martinez D.A."/>
            <person name="Oliver B.G."/>
            <person name="Graeser Y."/>
            <person name="Goldberg J.M."/>
            <person name="Li W."/>
            <person name="Martinez-Rossi N.M."/>
            <person name="Monod M."/>
            <person name="Shelest E."/>
            <person name="Barton R.C."/>
            <person name="Birch E."/>
            <person name="Brakhage A.A."/>
            <person name="Chen Z."/>
            <person name="Gurr S.J."/>
            <person name="Heiman D."/>
            <person name="Heitman J."/>
            <person name="Kosti I."/>
            <person name="Rossi A."/>
            <person name="Saif S."/>
            <person name="Samalova M."/>
            <person name="Saunders C.W."/>
            <person name="Shea T."/>
            <person name="Summerbell R.C."/>
            <person name="Xu J."/>
            <person name="Young S."/>
            <person name="Zeng Q."/>
            <person name="Birren B.W."/>
            <person name="Cuomo C.A."/>
            <person name="White T.C."/>
        </authorList>
    </citation>
    <scope>NUCLEOTIDE SEQUENCE [LARGE SCALE GENOMIC DNA]</scope>
    <source>
        <strain evidence="11">ATCC MYA-4606 / CBS 127.97</strain>
    </source>
</reference>
<dbReference type="FunFam" id="3.30.160.60:FF:000446">
    <property type="entry name" value="Zinc finger protein"/>
    <property type="match status" value="1"/>
</dbReference>
<dbReference type="SMART" id="SM00355">
    <property type="entry name" value="ZnF_C2H2"/>
    <property type="match status" value="1"/>
</dbReference>
<organism evidence="10 11">
    <name type="scientific">Trichophyton equinum (strain ATCC MYA-4606 / CBS 127.97)</name>
    <name type="common">Horse ringworm fungus</name>
    <dbReference type="NCBI Taxonomy" id="559882"/>
    <lineage>
        <taxon>Eukaryota</taxon>
        <taxon>Fungi</taxon>
        <taxon>Dikarya</taxon>
        <taxon>Ascomycota</taxon>
        <taxon>Pezizomycotina</taxon>
        <taxon>Eurotiomycetes</taxon>
        <taxon>Eurotiomycetidae</taxon>
        <taxon>Onygenales</taxon>
        <taxon>Arthrodermataceae</taxon>
        <taxon>Trichophyton</taxon>
    </lineage>
</organism>
<feature type="domain" description="C2H2-type" evidence="9">
    <location>
        <begin position="26"/>
        <end position="53"/>
    </location>
</feature>
<dbReference type="GO" id="GO:0000785">
    <property type="term" value="C:chromatin"/>
    <property type="evidence" value="ECO:0007669"/>
    <property type="project" value="TreeGrafter"/>
</dbReference>
<dbReference type="PROSITE" id="PS50157">
    <property type="entry name" value="ZINC_FINGER_C2H2_2"/>
    <property type="match status" value="1"/>
</dbReference>
<dbReference type="InterPro" id="IPR051059">
    <property type="entry name" value="VerF-like"/>
</dbReference>
<evidence type="ECO:0000256" key="1">
    <source>
        <dbReference type="ARBA" id="ARBA00004123"/>
    </source>
</evidence>
<evidence type="ECO:0000256" key="5">
    <source>
        <dbReference type="ARBA" id="ARBA00022833"/>
    </source>
</evidence>
<dbReference type="GO" id="GO:0000981">
    <property type="term" value="F:DNA-binding transcription factor activity, RNA polymerase II-specific"/>
    <property type="evidence" value="ECO:0007669"/>
    <property type="project" value="InterPro"/>
</dbReference>
<keyword evidence="5" id="KW-0862">Zinc</keyword>
<evidence type="ECO:0000256" key="2">
    <source>
        <dbReference type="ARBA" id="ARBA00022723"/>
    </source>
</evidence>
<dbReference type="eggNOG" id="KOG1721">
    <property type="taxonomic scope" value="Eukaryota"/>
</dbReference>
<dbReference type="GO" id="GO:0005634">
    <property type="term" value="C:nucleus"/>
    <property type="evidence" value="ECO:0007669"/>
    <property type="project" value="UniProtKB-SubCell"/>
</dbReference>
<dbReference type="InterPro" id="IPR013087">
    <property type="entry name" value="Znf_C2H2_type"/>
</dbReference>
<dbReference type="VEuPathDB" id="FungiDB:TEQG_02991"/>
<comment type="subcellular location">
    <subcellularLocation>
        <location evidence="1">Nucleus</location>
    </subcellularLocation>
</comment>
<evidence type="ECO:0000256" key="3">
    <source>
        <dbReference type="ARBA" id="ARBA00022737"/>
    </source>
</evidence>
<gene>
    <name evidence="10" type="ORF">TEQG_02991</name>
</gene>
<keyword evidence="4 7" id="KW-0863">Zinc-finger</keyword>
<dbReference type="Proteomes" id="UP000009169">
    <property type="component" value="Unassembled WGS sequence"/>
</dbReference>
<evidence type="ECO:0000256" key="6">
    <source>
        <dbReference type="ARBA" id="ARBA00023242"/>
    </source>
</evidence>
<dbReference type="EMBL" id="DS995730">
    <property type="protein sequence ID" value="EGE03957.1"/>
    <property type="molecule type" value="Genomic_DNA"/>
</dbReference>
<dbReference type="GO" id="GO:0000978">
    <property type="term" value="F:RNA polymerase II cis-regulatory region sequence-specific DNA binding"/>
    <property type="evidence" value="ECO:0007669"/>
    <property type="project" value="InterPro"/>
</dbReference>
<dbReference type="FunFam" id="3.30.160.60:FF:002123">
    <property type="entry name" value="C2H2 transcription factor, putative"/>
    <property type="match status" value="1"/>
</dbReference>
<feature type="region of interest" description="Disordered" evidence="8">
    <location>
        <begin position="1"/>
        <end position="24"/>
    </location>
</feature>
<dbReference type="GO" id="GO:0008270">
    <property type="term" value="F:zinc ion binding"/>
    <property type="evidence" value="ECO:0007669"/>
    <property type="project" value="UniProtKB-KW"/>
</dbReference>
<name>F2PPY9_TRIEC</name>
<evidence type="ECO:0000313" key="10">
    <source>
        <dbReference type="EMBL" id="EGE03957.1"/>
    </source>
</evidence>
<dbReference type="HOGENOM" id="CLU_2832986_0_0_1"/>
<dbReference type="AlphaFoldDB" id="F2PPY9"/>
<evidence type="ECO:0000259" key="9">
    <source>
        <dbReference type="PROSITE" id="PS50157"/>
    </source>
</evidence>
<keyword evidence="3" id="KW-0677">Repeat</keyword>
<keyword evidence="6" id="KW-0539">Nucleus</keyword>
<dbReference type="PROSITE" id="PS00028">
    <property type="entry name" value="ZINC_FINGER_C2H2_1"/>
    <property type="match status" value="1"/>
</dbReference>
<evidence type="ECO:0000256" key="8">
    <source>
        <dbReference type="SAM" id="MobiDB-lite"/>
    </source>
</evidence>
<dbReference type="SUPFAM" id="SSF57667">
    <property type="entry name" value="beta-beta-alpha zinc fingers"/>
    <property type="match status" value="1"/>
</dbReference>
<keyword evidence="11" id="KW-1185">Reference proteome</keyword>
<dbReference type="Pfam" id="PF13465">
    <property type="entry name" value="zf-H2C2_2"/>
    <property type="match status" value="1"/>
</dbReference>
<evidence type="ECO:0000256" key="7">
    <source>
        <dbReference type="PROSITE-ProRule" id="PRU00042"/>
    </source>
</evidence>
<evidence type="ECO:0000313" key="11">
    <source>
        <dbReference type="Proteomes" id="UP000009169"/>
    </source>
</evidence>
<accession>F2PPY9</accession>
<evidence type="ECO:0000256" key="4">
    <source>
        <dbReference type="ARBA" id="ARBA00022771"/>
    </source>
</evidence>